<name>A0AAE1E645_9GAST</name>
<evidence type="ECO:0000313" key="2">
    <source>
        <dbReference type="Proteomes" id="UP001283361"/>
    </source>
</evidence>
<evidence type="ECO:0000313" key="1">
    <source>
        <dbReference type="EMBL" id="KAK3794278.1"/>
    </source>
</evidence>
<dbReference type="AlphaFoldDB" id="A0AAE1E645"/>
<dbReference type="EMBL" id="JAWDGP010001129">
    <property type="protein sequence ID" value="KAK3794278.1"/>
    <property type="molecule type" value="Genomic_DNA"/>
</dbReference>
<sequence>MLLRVVYQFGLRQAEYFMLHPKERKIPVRSGSEKWREPKETPELQFSIERRKADYTLRSFHGRKAFCIEPNPTFLFSF</sequence>
<organism evidence="1 2">
    <name type="scientific">Elysia crispata</name>
    <name type="common">lettuce slug</name>
    <dbReference type="NCBI Taxonomy" id="231223"/>
    <lineage>
        <taxon>Eukaryota</taxon>
        <taxon>Metazoa</taxon>
        <taxon>Spiralia</taxon>
        <taxon>Lophotrochozoa</taxon>
        <taxon>Mollusca</taxon>
        <taxon>Gastropoda</taxon>
        <taxon>Heterobranchia</taxon>
        <taxon>Euthyneura</taxon>
        <taxon>Panpulmonata</taxon>
        <taxon>Sacoglossa</taxon>
        <taxon>Placobranchoidea</taxon>
        <taxon>Plakobranchidae</taxon>
        <taxon>Elysia</taxon>
    </lineage>
</organism>
<accession>A0AAE1E645</accession>
<protein>
    <submittedName>
        <fullName evidence="1">Uncharacterized protein</fullName>
    </submittedName>
</protein>
<keyword evidence="2" id="KW-1185">Reference proteome</keyword>
<proteinExistence type="predicted"/>
<dbReference type="Proteomes" id="UP001283361">
    <property type="component" value="Unassembled WGS sequence"/>
</dbReference>
<reference evidence="1" key="1">
    <citation type="journal article" date="2023" name="G3 (Bethesda)">
        <title>A reference genome for the long-term kleptoplast-retaining sea slug Elysia crispata morphotype clarki.</title>
        <authorList>
            <person name="Eastman K.E."/>
            <person name="Pendleton A.L."/>
            <person name="Shaikh M.A."/>
            <person name="Suttiyut T."/>
            <person name="Ogas R."/>
            <person name="Tomko P."/>
            <person name="Gavelis G."/>
            <person name="Widhalm J.R."/>
            <person name="Wisecaver J.H."/>
        </authorList>
    </citation>
    <scope>NUCLEOTIDE SEQUENCE</scope>
    <source>
        <strain evidence="1">ECLA1</strain>
    </source>
</reference>
<gene>
    <name evidence="1" type="ORF">RRG08_060948</name>
</gene>
<comment type="caution">
    <text evidence="1">The sequence shown here is derived from an EMBL/GenBank/DDBJ whole genome shotgun (WGS) entry which is preliminary data.</text>
</comment>